<evidence type="ECO:0000313" key="2">
    <source>
        <dbReference type="Proteomes" id="UP000001007"/>
    </source>
</evidence>
<accession>Q8KDB7</accession>
<keyword evidence="2" id="KW-1185">Reference proteome</keyword>
<reference evidence="1 2" key="1">
    <citation type="journal article" date="2002" name="Proc. Natl. Acad. Sci. U.S.A.">
        <title>The complete genome sequence of Chlorobium tepidum TLS, a photosynthetic, anaerobic, green-sulfur bacterium.</title>
        <authorList>
            <person name="Eisen J.A."/>
            <person name="Nelson K.E."/>
            <person name="Paulsen I.T."/>
            <person name="Heidelberg J.F."/>
            <person name="Wu M."/>
            <person name="Dodson R.J."/>
            <person name="Deboy R."/>
            <person name="Gwinn M.L."/>
            <person name="Nelson W.C."/>
            <person name="Haft D.H."/>
            <person name="Hickey E.K."/>
            <person name="Peterson J.D."/>
            <person name="Durkin A.S."/>
            <person name="Kolonay J.L."/>
            <person name="Yang F."/>
            <person name="Holt I."/>
            <person name="Umayam L.A."/>
            <person name="Mason T."/>
            <person name="Brenner M."/>
            <person name="Shea T.P."/>
            <person name="Parksey D."/>
            <person name="Nierman W.C."/>
            <person name="Feldblyum T.V."/>
            <person name="Hansen C.L."/>
            <person name="Craven M.B."/>
            <person name="Radune D."/>
            <person name="Vamathevan J."/>
            <person name="Khouri H."/>
            <person name="White O."/>
            <person name="Gruber T.M."/>
            <person name="Ketchum K.A."/>
            <person name="Venter J.C."/>
            <person name="Tettelin H."/>
            <person name="Bryant D.A."/>
            <person name="Fraser C.M."/>
        </authorList>
    </citation>
    <scope>NUCLEOTIDE SEQUENCE [LARGE SCALE GENOMIC DNA]</scope>
    <source>
        <strain evidence="2">ATCC 49652 / DSM 12025 / NBRC 103806 / TLS</strain>
    </source>
</reference>
<proteinExistence type="predicted"/>
<dbReference type="EMBL" id="AE006470">
    <property type="protein sequence ID" value="AAM72370.1"/>
    <property type="molecule type" value="Genomic_DNA"/>
</dbReference>
<dbReference type="HOGENOM" id="CLU_3287004_0_0_10"/>
<dbReference type="KEGG" id="cte:CT1137"/>
<name>Q8KDB7_CHLTE</name>
<gene>
    <name evidence="1" type="ordered locus">CT1137</name>
</gene>
<dbReference type="Proteomes" id="UP000001007">
    <property type="component" value="Chromosome"/>
</dbReference>
<sequence>MVTPFTSNKKQYATGVWLKKQAIEIARKIQAGECSRDGFR</sequence>
<organism evidence="1 2">
    <name type="scientific">Chlorobaculum tepidum (strain ATCC 49652 / DSM 12025 / NBRC 103806 / TLS)</name>
    <name type="common">Chlorobium tepidum</name>
    <dbReference type="NCBI Taxonomy" id="194439"/>
    <lineage>
        <taxon>Bacteria</taxon>
        <taxon>Pseudomonadati</taxon>
        <taxon>Chlorobiota</taxon>
        <taxon>Chlorobiia</taxon>
        <taxon>Chlorobiales</taxon>
        <taxon>Chlorobiaceae</taxon>
        <taxon>Chlorobaculum</taxon>
    </lineage>
</organism>
<protein>
    <submittedName>
        <fullName evidence="1">Uncharacterized protein</fullName>
    </submittedName>
</protein>
<dbReference type="AlphaFoldDB" id="Q8KDB7"/>
<evidence type="ECO:0000313" key="1">
    <source>
        <dbReference type="EMBL" id="AAM72370.1"/>
    </source>
</evidence>
<dbReference type="EnsemblBacteria" id="AAM72370">
    <property type="protein sequence ID" value="AAM72370"/>
    <property type="gene ID" value="CT1137"/>
</dbReference>